<dbReference type="GO" id="GO:0030150">
    <property type="term" value="P:protein import into mitochondrial matrix"/>
    <property type="evidence" value="ECO:0007669"/>
    <property type="project" value="UniProtKB-UniRule"/>
</dbReference>
<evidence type="ECO:0000256" key="9">
    <source>
        <dbReference type="RuleBase" id="RU367142"/>
    </source>
</evidence>
<keyword evidence="9" id="KW-0653">Protein transport</keyword>
<evidence type="ECO:0000256" key="1">
    <source>
        <dbReference type="ARBA" id="ARBA00004434"/>
    </source>
</evidence>
<dbReference type="GO" id="GO:0005744">
    <property type="term" value="C:TIM23 mitochondrial import inner membrane translocase complex"/>
    <property type="evidence" value="ECO:0007669"/>
    <property type="project" value="UniProtKB-UniRule"/>
</dbReference>
<evidence type="ECO:0000256" key="2">
    <source>
        <dbReference type="ARBA" id="ARBA00010867"/>
    </source>
</evidence>
<protein>
    <recommendedName>
        <fullName evidence="9">Mitochondrial import inner membrane translocase subunit Tim21</fullName>
    </recommendedName>
</protein>
<reference evidence="10 11" key="1">
    <citation type="journal article" date="2024" name="Nat. Commun.">
        <title>Phylogenomics reveals the evolutionary origins of lichenization in chlorophyte algae.</title>
        <authorList>
            <person name="Puginier C."/>
            <person name="Libourel C."/>
            <person name="Otte J."/>
            <person name="Skaloud P."/>
            <person name="Haon M."/>
            <person name="Grisel S."/>
            <person name="Petersen M."/>
            <person name="Berrin J.G."/>
            <person name="Delaux P.M."/>
            <person name="Dal Grande F."/>
            <person name="Keller J."/>
        </authorList>
    </citation>
    <scope>NUCLEOTIDE SEQUENCE [LARGE SCALE GENOMIC DNA]</scope>
    <source>
        <strain evidence="10 11">SAG 245.80</strain>
    </source>
</reference>
<evidence type="ECO:0000256" key="3">
    <source>
        <dbReference type="ARBA" id="ARBA00022692"/>
    </source>
</evidence>
<evidence type="ECO:0000256" key="6">
    <source>
        <dbReference type="ARBA" id="ARBA00022989"/>
    </source>
</evidence>
<dbReference type="EMBL" id="JALJOU010000040">
    <property type="protein sequence ID" value="KAK9832577.1"/>
    <property type="molecule type" value="Genomic_DNA"/>
</dbReference>
<evidence type="ECO:0000313" key="10">
    <source>
        <dbReference type="EMBL" id="KAK9832577.1"/>
    </source>
</evidence>
<comment type="caution">
    <text evidence="10">The sequence shown here is derived from an EMBL/GenBank/DDBJ whole genome shotgun (WGS) entry which is preliminary data.</text>
</comment>
<dbReference type="Pfam" id="PF08294">
    <property type="entry name" value="TIM21"/>
    <property type="match status" value="1"/>
</dbReference>
<keyword evidence="4 9" id="KW-0999">Mitochondrion inner membrane</keyword>
<gene>
    <name evidence="10" type="ORF">WJX81_000226</name>
</gene>
<comment type="similarity">
    <text evidence="2 9">Belongs to the TIM21 family.</text>
</comment>
<keyword evidence="5" id="KW-0809">Transit peptide</keyword>
<keyword evidence="9" id="KW-0811">Translocation</keyword>
<evidence type="ECO:0000313" key="11">
    <source>
        <dbReference type="Proteomes" id="UP001445335"/>
    </source>
</evidence>
<dbReference type="InterPro" id="IPR038552">
    <property type="entry name" value="Tim21_IMS_sf"/>
</dbReference>
<keyword evidence="11" id="KW-1185">Reference proteome</keyword>
<dbReference type="PANTHER" id="PTHR13032:SF6">
    <property type="entry name" value="MITOCHONDRIAL IMPORT INNER MEMBRANE TRANSLOCASE SUBUNIT TIM21"/>
    <property type="match status" value="1"/>
</dbReference>
<dbReference type="AlphaFoldDB" id="A0AAW1RH30"/>
<name>A0AAW1RH30_9CHLO</name>
<dbReference type="FunFam" id="3.10.450.320:FF:000002">
    <property type="entry name" value="Mitochondrial import inner membrane translocase subunit tim21"/>
    <property type="match status" value="1"/>
</dbReference>
<keyword evidence="8 9" id="KW-0472">Membrane</keyword>
<dbReference type="Proteomes" id="UP001445335">
    <property type="component" value="Unassembled WGS sequence"/>
</dbReference>
<evidence type="ECO:0000256" key="7">
    <source>
        <dbReference type="ARBA" id="ARBA00023128"/>
    </source>
</evidence>
<feature type="transmembrane region" description="Helical" evidence="9">
    <location>
        <begin position="77"/>
        <end position="96"/>
    </location>
</feature>
<proteinExistence type="inferred from homology"/>
<comment type="subcellular location">
    <subcellularLocation>
        <location evidence="1 9">Mitochondrion inner membrane</location>
        <topology evidence="1 9">Single-pass membrane protein</topology>
    </subcellularLocation>
</comment>
<evidence type="ECO:0000256" key="4">
    <source>
        <dbReference type="ARBA" id="ARBA00022792"/>
    </source>
</evidence>
<accession>A0AAW1RH30</accession>
<sequence>MLCEATSRSAAGALRGTFVVRPLSAAAAESQHHRADGKQSSGRGAEKDALTVDEAQFDAITDQIPQRPMGVVEGTSYTLLILAGVAVAGAVLWTVANELLLQPREYTAFSLALDRLRDDPRVMVALGSPVSGYGQETRNRAARQRIPHRTYTDDRGVEHVQVQFISRGPAGVGRVSADMYQDASRQWQFYYLLVDVDGGRGRISIVHPQYQ</sequence>
<organism evidence="10 11">
    <name type="scientific">Elliptochloris bilobata</name>
    <dbReference type="NCBI Taxonomy" id="381761"/>
    <lineage>
        <taxon>Eukaryota</taxon>
        <taxon>Viridiplantae</taxon>
        <taxon>Chlorophyta</taxon>
        <taxon>core chlorophytes</taxon>
        <taxon>Trebouxiophyceae</taxon>
        <taxon>Trebouxiophyceae incertae sedis</taxon>
        <taxon>Elliptochloris clade</taxon>
        <taxon>Elliptochloris</taxon>
    </lineage>
</organism>
<dbReference type="Gene3D" id="3.10.450.320">
    <property type="entry name" value="Mitochondrial import inner membrane translocase subunit Tim21"/>
    <property type="match status" value="1"/>
</dbReference>
<dbReference type="InterPro" id="IPR013261">
    <property type="entry name" value="Tim21"/>
</dbReference>
<dbReference type="PANTHER" id="PTHR13032">
    <property type="entry name" value="MITOCHONDRIAL IMPORT INNER MEMBRANE TRANSLOCASE SUBUNIT TIM21"/>
    <property type="match status" value="1"/>
</dbReference>
<evidence type="ECO:0000256" key="8">
    <source>
        <dbReference type="ARBA" id="ARBA00023136"/>
    </source>
</evidence>
<keyword evidence="6 9" id="KW-1133">Transmembrane helix</keyword>
<keyword evidence="7 9" id="KW-0496">Mitochondrion</keyword>
<keyword evidence="3 9" id="KW-0812">Transmembrane</keyword>
<keyword evidence="9" id="KW-0813">Transport</keyword>
<evidence type="ECO:0000256" key="5">
    <source>
        <dbReference type="ARBA" id="ARBA00022946"/>
    </source>
</evidence>
<comment type="function">
    <text evidence="9">Essential component of the TIM23 complex, a complex that mediates the translocation of transit peptide-containing proteins across the mitochondrial inner membrane.</text>
</comment>
<comment type="subunit">
    <text evidence="9">Component of the TIM23 complex.</text>
</comment>